<gene>
    <name evidence="3" type="ORF">KP79_PYT03457</name>
</gene>
<dbReference type="PROSITE" id="PS51406">
    <property type="entry name" value="FIBRINOGEN_C_2"/>
    <property type="match status" value="1"/>
</dbReference>
<evidence type="ECO:0000313" key="3">
    <source>
        <dbReference type="EMBL" id="OWF34486.1"/>
    </source>
</evidence>
<dbReference type="Gene3D" id="3.90.215.10">
    <property type="entry name" value="Gamma Fibrinogen, chain A, domain 1"/>
    <property type="match status" value="1"/>
</dbReference>
<dbReference type="GO" id="GO:0005615">
    <property type="term" value="C:extracellular space"/>
    <property type="evidence" value="ECO:0007669"/>
    <property type="project" value="TreeGrafter"/>
</dbReference>
<dbReference type="InterPro" id="IPR036056">
    <property type="entry name" value="Fibrinogen-like_C"/>
</dbReference>
<reference evidence="3 4" key="1">
    <citation type="journal article" date="2017" name="Nat. Ecol. Evol.">
        <title>Scallop genome provides insights into evolution of bilaterian karyotype and development.</title>
        <authorList>
            <person name="Wang S."/>
            <person name="Zhang J."/>
            <person name="Jiao W."/>
            <person name="Li J."/>
            <person name="Xun X."/>
            <person name="Sun Y."/>
            <person name="Guo X."/>
            <person name="Huan P."/>
            <person name="Dong B."/>
            <person name="Zhang L."/>
            <person name="Hu X."/>
            <person name="Sun X."/>
            <person name="Wang J."/>
            <person name="Zhao C."/>
            <person name="Wang Y."/>
            <person name="Wang D."/>
            <person name="Huang X."/>
            <person name="Wang R."/>
            <person name="Lv J."/>
            <person name="Li Y."/>
            <person name="Zhang Z."/>
            <person name="Liu B."/>
            <person name="Lu W."/>
            <person name="Hui Y."/>
            <person name="Liang J."/>
            <person name="Zhou Z."/>
            <person name="Hou R."/>
            <person name="Li X."/>
            <person name="Liu Y."/>
            <person name="Li H."/>
            <person name="Ning X."/>
            <person name="Lin Y."/>
            <person name="Zhao L."/>
            <person name="Xing Q."/>
            <person name="Dou J."/>
            <person name="Li Y."/>
            <person name="Mao J."/>
            <person name="Guo H."/>
            <person name="Dou H."/>
            <person name="Li T."/>
            <person name="Mu C."/>
            <person name="Jiang W."/>
            <person name="Fu Q."/>
            <person name="Fu X."/>
            <person name="Miao Y."/>
            <person name="Liu J."/>
            <person name="Yu Q."/>
            <person name="Li R."/>
            <person name="Liao H."/>
            <person name="Li X."/>
            <person name="Kong Y."/>
            <person name="Jiang Z."/>
            <person name="Chourrout D."/>
            <person name="Li R."/>
            <person name="Bao Z."/>
        </authorList>
    </citation>
    <scope>NUCLEOTIDE SEQUENCE [LARGE SCALE GENOMIC DNA]</scope>
    <source>
        <strain evidence="3 4">PY_sf001</strain>
    </source>
</reference>
<dbReference type="InterPro" id="IPR014716">
    <property type="entry name" value="Fibrinogen_a/b/g_C_1"/>
</dbReference>
<dbReference type="SUPFAM" id="SSF56496">
    <property type="entry name" value="Fibrinogen C-terminal domain-like"/>
    <property type="match status" value="1"/>
</dbReference>
<dbReference type="OrthoDB" id="6345539at2759"/>
<dbReference type="InterPro" id="IPR050373">
    <property type="entry name" value="Fibrinogen_C-term_domain"/>
</dbReference>
<dbReference type="Pfam" id="PF00147">
    <property type="entry name" value="Fibrinogen_C"/>
    <property type="match status" value="1"/>
</dbReference>
<dbReference type="EMBL" id="NEDP02082600">
    <property type="protein sequence ID" value="OWF34486.1"/>
    <property type="molecule type" value="Genomic_DNA"/>
</dbReference>
<dbReference type="AlphaFoldDB" id="A0A210PDF5"/>
<keyword evidence="4" id="KW-1185">Reference proteome</keyword>
<protein>
    <submittedName>
        <fullName evidence="3">Angiopoietin-4</fullName>
    </submittedName>
</protein>
<organism evidence="3 4">
    <name type="scientific">Mizuhopecten yessoensis</name>
    <name type="common">Japanese scallop</name>
    <name type="synonym">Patinopecten yessoensis</name>
    <dbReference type="NCBI Taxonomy" id="6573"/>
    <lineage>
        <taxon>Eukaryota</taxon>
        <taxon>Metazoa</taxon>
        <taxon>Spiralia</taxon>
        <taxon>Lophotrochozoa</taxon>
        <taxon>Mollusca</taxon>
        <taxon>Bivalvia</taxon>
        <taxon>Autobranchia</taxon>
        <taxon>Pteriomorphia</taxon>
        <taxon>Pectinida</taxon>
        <taxon>Pectinoidea</taxon>
        <taxon>Pectinidae</taxon>
        <taxon>Mizuhopecten</taxon>
    </lineage>
</organism>
<dbReference type="Proteomes" id="UP000242188">
    <property type="component" value="Unassembled WGS sequence"/>
</dbReference>
<dbReference type="PANTHER" id="PTHR19143">
    <property type="entry name" value="FIBRINOGEN/TENASCIN/ANGIOPOEITIN"/>
    <property type="match status" value="1"/>
</dbReference>
<accession>A0A210PDF5</accession>
<comment type="caution">
    <text evidence="3">The sequence shown here is derived from an EMBL/GenBank/DDBJ whole genome shotgun (WGS) entry which is preliminary data.</text>
</comment>
<dbReference type="InterPro" id="IPR020837">
    <property type="entry name" value="Fibrinogen_CS"/>
</dbReference>
<dbReference type="InterPro" id="IPR002181">
    <property type="entry name" value="Fibrinogen_a/b/g_C_dom"/>
</dbReference>
<dbReference type="STRING" id="6573.A0A210PDF5"/>
<evidence type="ECO:0000256" key="1">
    <source>
        <dbReference type="ARBA" id="ARBA00023157"/>
    </source>
</evidence>
<sequence>MEDVDGNAYYASYNSFSVDGESSDYLLSVSGFSGDVFKDQMQFNDYTRFSTKDSDNDDYSTQDCAENLQGGWWYAACGTSNLNGAYNPSHSSDETAMHWRELTDTSPYCTTLRACKMMIRPVT</sequence>
<evidence type="ECO:0000259" key="2">
    <source>
        <dbReference type="PROSITE" id="PS51406"/>
    </source>
</evidence>
<proteinExistence type="predicted"/>
<name>A0A210PDF5_MIZYE</name>
<dbReference type="SMART" id="SM00186">
    <property type="entry name" value="FBG"/>
    <property type="match status" value="1"/>
</dbReference>
<evidence type="ECO:0000313" key="4">
    <source>
        <dbReference type="Proteomes" id="UP000242188"/>
    </source>
</evidence>
<feature type="domain" description="Fibrinogen C-terminal" evidence="2">
    <location>
        <begin position="1"/>
        <end position="123"/>
    </location>
</feature>
<keyword evidence="1" id="KW-1015">Disulfide bond</keyword>
<dbReference type="PROSITE" id="PS00514">
    <property type="entry name" value="FIBRINOGEN_C_1"/>
    <property type="match status" value="1"/>
</dbReference>